<organism evidence="2 3">
    <name type="scientific">Desmospora profundinema</name>
    <dbReference type="NCBI Taxonomy" id="1571184"/>
    <lineage>
        <taxon>Bacteria</taxon>
        <taxon>Bacillati</taxon>
        <taxon>Bacillota</taxon>
        <taxon>Bacilli</taxon>
        <taxon>Bacillales</taxon>
        <taxon>Thermoactinomycetaceae</taxon>
        <taxon>Desmospora</taxon>
    </lineage>
</organism>
<dbReference type="RefSeq" id="WP_309860994.1">
    <property type="nucleotide sequence ID" value="NZ_JAVDQG010000001.1"/>
</dbReference>
<keyword evidence="1" id="KW-0472">Membrane</keyword>
<feature type="transmembrane region" description="Helical" evidence="1">
    <location>
        <begin position="34"/>
        <end position="58"/>
    </location>
</feature>
<keyword evidence="1" id="KW-1133">Transmembrane helix</keyword>
<keyword evidence="3" id="KW-1185">Reference proteome</keyword>
<dbReference type="EMBL" id="JAVDQG010000001">
    <property type="protein sequence ID" value="MDR6224133.1"/>
    <property type="molecule type" value="Genomic_DNA"/>
</dbReference>
<sequence>MSGEAWVTDPFGVGAVITVLIAVSFWLDRQIRLFSFLGTAILVITGAAILVNLQVIPASIGQAEGELNPLYVFAGDYGIPLAIVLLLLSTDLSSLRRLGKPAGIAFTLGALGTMIGAVVAIAVTAGSIGEEAWKVGGQFTASYIGGGVNYAAVGNALDTSESMFAAGAAADNIMTNLWIVMTALLPVVLRRFYPSIRNHSGSKASPMKTGLARRSFSIHGLVTLVAVTFTIVAIAEWLTPRVNQTVGWEIPSVLWYTTLALAVGWLTPVNRLTGGEELGNFILHFFFATMGAGTILHTLAEKGPVVFLFLTILVAVHALVLFGAGRWFKVEVEVLATASQACVGGPSTAVALASSKGWHSLVTPAVLLGVLGYTFGNYIGVLMGQLLRWMLGGA</sequence>
<dbReference type="PANTHER" id="PTHR34289">
    <property type="entry name" value="PROTEIN, PUTATIVE (DUF819)-RELATED"/>
    <property type="match status" value="1"/>
</dbReference>
<feature type="transmembrane region" description="Helical" evidence="1">
    <location>
        <begin position="365"/>
        <end position="387"/>
    </location>
</feature>
<feature type="transmembrane region" description="Helical" evidence="1">
    <location>
        <begin position="6"/>
        <end position="27"/>
    </location>
</feature>
<feature type="transmembrane region" description="Helical" evidence="1">
    <location>
        <begin position="70"/>
        <end position="90"/>
    </location>
</feature>
<dbReference type="InterPro" id="IPR008537">
    <property type="entry name" value="DUF819"/>
</dbReference>
<feature type="transmembrane region" description="Helical" evidence="1">
    <location>
        <begin position="305"/>
        <end position="322"/>
    </location>
</feature>
<dbReference type="Proteomes" id="UP001185012">
    <property type="component" value="Unassembled WGS sequence"/>
</dbReference>
<evidence type="ECO:0000256" key="1">
    <source>
        <dbReference type="SAM" id="Phobius"/>
    </source>
</evidence>
<name>A0ABU1IIB5_9BACL</name>
<feature type="transmembrane region" description="Helical" evidence="1">
    <location>
        <begin position="216"/>
        <end position="238"/>
    </location>
</feature>
<evidence type="ECO:0000313" key="3">
    <source>
        <dbReference type="Proteomes" id="UP001185012"/>
    </source>
</evidence>
<feature type="transmembrane region" description="Helical" evidence="1">
    <location>
        <begin position="102"/>
        <end position="125"/>
    </location>
</feature>
<proteinExistence type="predicted"/>
<gene>
    <name evidence="2" type="ORF">JOE21_000121</name>
</gene>
<dbReference type="PANTHER" id="PTHR34289:SF8">
    <property type="entry name" value="DUF819 DOMAIN-CONTAINING PROTEIN"/>
    <property type="match status" value="1"/>
</dbReference>
<accession>A0ABU1IIB5</accession>
<feature type="transmembrane region" description="Helical" evidence="1">
    <location>
        <begin position="250"/>
        <end position="269"/>
    </location>
</feature>
<evidence type="ECO:0000313" key="2">
    <source>
        <dbReference type="EMBL" id="MDR6224133.1"/>
    </source>
</evidence>
<protein>
    <submittedName>
        <fullName evidence="2">Membrane protein</fullName>
    </submittedName>
</protein>
<feature type="transmembrane region" description="Helical" evidence="1">
    <location>
        <begin position="281"/>
        <end position="299"/>
    </location>
</feature>
<comment type="caution">
    <text evidence="2">The sequence shown here is derived from an EMBL/GenBank/DDBJ whole genome shotgun (WGS) entry which is preliminary data.</text>
</comment>
<feature type="transmembrane region" description="Helical" evidence="1">
    <location>
        <begin position="173"/>
        <end position="193"/>
    </location>
</feature>
<reference evidence="2 3" key="1">
    <citation type="submission" date="2023-07" db="EMBL/GenBank/DDBJ databases">
        <title>Genomic Encyclopedia of Type Strains, Phase IV (KMG-IV): sequencing the most valuable type-strain genomes for metagenomic binning, comparative biology and taxonomic classification.</title>
        <authorList>
            <person name="Goeker M."/>
        </authorList>
    </citation>
    <scope>NUCLEOTIDE SEQUENCE [LARGE SCALE GENOMIC DNA]</scope>
    <source>
        <strain evidence="2 3">DSM 45903</strain>
    </source>
</reference>
<dbReference type="Pfam" id="PF05684">
    <property type="entry name" value="DUF819"/>
    <property type="match status" value="1"/>
</dbReference>
<keyword evidence="1" id="KW-0812">Transmembrane</keyword>